<evidence type="ECO:0000256" key="2">
    <source>
        <dbReference type="ARBA" id="ARBA00022448"/>
    </source>
</evidence>
<dbReference type="PATRIC" id="fig|1434115.4.peg.3164"/>
<dbReference type="GeneID" id="24865755"/>
<evidence type="ECO:0000313" key="10">
    <source>
        <dbReference type="Proteomes" id="UP000033116"/>
    </source>
</evidence>
<feature type="domain" description="ABC transporter" evidence="8">
    <location>
        <begin position="6"/>
        <end position="217"/>
    </location>
</feature>
<dbReference type="PROSITE" id="PS50893">
    <property type="entry name" value="ABC_TRANSPORTER_2"/>
    <property type="match status" value="1"/>
</dbReference>
<dbReference type="Gene3D" id="3.40.50.300">
    <property type="entry name" value="P-loop containing nucleotide triphosphate hydrolases"/>
    <property type="match status" value="1"/>
</dbReference>
<dbReference type="InterPro" id="IPR050095">
    <property type="entry name" value="ECF_ABC_transporter_ATP-bd"/>
</dbReference>
<dbReference type="SMART" id="SM00382">
    <property type="entry name" value="AAA"/>
    <property type="match status" value="1"/>
</dbReference>
<dbReference type="GO" id="GO:0016887">
    <property type="term" value="F:ATP hydrolysis activity"/>
    <property type="evidence" value="ECO:0007669"/>
    <property type="project" value="InterPro"/>
</dbReference>
<evidence type="ECO:0000256" key="4">
    <source>
        <dbReference type="ARBA" id="ARBA00022741"/>
    </source>
</evidence>
<keyword evidence="7" id="KW-0472">Membrane</keyword>
<keyword evidence="4" id="KW-0547">Nucleotide-binding</keyword>
<dbReference type="Proteomes" id="UP000033116">
    <property type="component" value="Chromosome"/>
</dbReference>
<dbReference type="HOGENOM" id="CLU_000604_1_22_2"/>
<keyword evidence="2" id="KW-0813">Transport</keyword>
<evidence type="ECO:0000313" key="9">
    <source>
        <dbReference type="EMBL" id="AKB62463.1"/>
    </source>
</evidence>
<evidence type="ECO:0000256" key="7">
    <source>
        <dbReference type="ARBA" id="ARBA00023136"/>
    </source>
</evidence>
<dbReference type="PROSITE" id="PS00211">
    <property type="entry name" value="ABC_TRANSPORTER_1"/>
    <property type="match status" value="1"/>
</dbReference>
<dbReference type="InterPro" id="IPR003439">
    <property type="entry name" value="ABC_transporter-like_ATP-bd"/>
</dbReference>
<dbReference type="InterPro" id="IPR003593">
    <property type="entry name" value="AAA+_ATPase"/>
</dbReference>
<dbReference type="PANTHER" id="PTHR43553">
    <property type="entry name" value="HEAVY METAL TRANSPORTER"/>
    <property type="match status" value="1"/>
</dbReference>
<comment type="subcellular location">
    <subcellularLocation>
        <location evidence="1">Cell membrane</location>
        <topology evidence="1">Peripheral membrane protein</topology>
    </subcellularLocation>
</comment>
<dbReference type="PANTHER" id="PTHR43553:SF27">
    <property type="entry name" value="ENERGY-COUPLING FACTOR TRANSPORTER ATP-BINDING PROTEIN ECFA2"/>
    <property type="match status" value="1"/>
</dbReference>
<gene>
    <name evidence="9" type="ORF">MSMAP_2478</name>
</gene>
<sequence>MQDEIIRYESAGISFGRKKVLSDFSLCIRRGKKVLMKGKSGTGKSTLIKILMGFEKLSEGSVYYRGKPLSPQVAWQVRKEVAYVSQDTDLGEGPVKTLLEEVNSYRPNREKMKPEKLHMFMNELELEKDILDKNFENLSGGEKQRIGILIALLLERDIFLLDEATSALDSGLKKKVADSFLKQAGWTLFIVSHDREWESKEVEIVEIGKNGTDHINS</sequence>
<evidence type="ECO:0000259" key="8">
    <source>
        <dbReference type="PROSITE" id="PS50893"/>
    </source>
</evidence>
<dbReference type="InterPro" id="IPR027417">
    <property type="entry name" value="P-loop_NTPase"/>
</dbReference>
<reference evidence="9 10" key="1">
    <citation type="submission" date="2014-07" db="EMBL/GenBank/DDBJ databases">
        <title>Methanogenic archaea and the global carbon cycle.</title>
        <authorList>
            <person name="Henriksen J.R."/>
            <person name="Luke J."/>
            <person name="Reinhart S."/>
            <person name="Benedict M.N."/>
            <person name="Youngblut N.D."/>
            <person name="Metcalf M.E."/>
            <person name="Whitaker R.J."/>
            <person name="Metcalf W.W."/>
        </authorList>
    </citation>
    <scope>NUCLEOTIDE SEQUENCE [LARGE SCALE GENOMIC DNA]</scope>
    <source>
        <strain evidence="9 10">SarPi</strain>
    </source>
</reference>
<dbReference type="GO" id="GO:0042626">
    <property type="term" value="F:ATPase-coupled transmembrane transporter activity"/>
    <property type="evidence" value="ECO:0007669"/>
    <property type="project" value="TreeGrafter"/>
</dbReference>
<dbReference type="GO" id="GO:0043190">
    <property type="term" value="C:ATP-binding cassette (ABC) transporter complex"/>
    <property type="evidence" value="ECO:0007669"/>
    <property type="project" value="TreeGrafter"/>
</dbReference>
<proteinExistence type="predicted"/>
<keyword evidence="3" id="KW-1003">Cell membrane</keyword>
<dbReference type="SUPFAM" id="SSF52540">
    <property type="entry name" value="P-loop containing nucleoside triphosphate hydrolases"/>
    <property type="match status" value="1"/>
</dbReference>
<evidence type="ECO:0000256" key="1">
    <source>
        <dbReference type="ARBA" id="ARBA00004202"/>
    </source>
</evidence>
<organism evidence="9 10">
    <name type="scientific">Methanosarcina mazei SarPi</name>
    <dbReference type="NCBI Taxonomy" id="1434115"/>
    <lineage>
        <taxon>Archaea</taxon>
        <taxon>Methanobacteriati</taxon>
        <taxon>Methanobacteriota</taxon>
        <taxon>Stenosarchaea group</taxon>
        <taxon>Methanomicrobia</taxon>
        <taxon>Methanosarcinales</taxon>
        <taxon>Methanosarcinaceae</taxon>
        <taxon>Methanosarcina</taxon>
    </lineage>
</organism>
<evidence type="ECO:0000256" key="3">
    <source>
        <dbReference type="ARBA" id="ARBA00022475"/>
    </source>
</evidence>
<keyword evidence="5 9" id="KW-0067">ATP-binding</keyword>
<evidence type="ECO:0000256" key="5">
    <source>
        <dbReference type="ARBA" id="ARBA00022840"/>
    </source>
</evidence>
<dbReference type="RefSeq" id="WP_048043936.1">
    <property type="nucleotide sequence ID" value="NZ_CP009511.1"/>
</dbReference>
<keyword evidence="6" id="KW-1278">Translocase</keyword>
<name>A0A0E3RE46_METMZ</name>
<dbReference type="EMBL" id="CP009511">
    <property type="protein sequence ID" value="AKB62463.1"/>
    <property type="molecule type" value="Genomic_DNA"/>
</dbReference>
<dbReference type="InterPro" id="IPR017871">
    <property type="entry name" value="ABC_transporter-like_CS"/>
</dbReference>
<evidence type="ECO:0000256" key="6">
    <source>
        <dbReference type="ARBA" id="ARBA00022967"/>
    </source>
</evidence>
<dbReference type="GO" id="GO:0005524">
    <property type="term" value="F:ATP binding"/>
    <property type="evidence" value="ECO:0007669"/>
    <property type="project" value="UniProtKB-KW"/>
</dbReference>
<dbReference type="Pfam" id="PF00005">
    <property type="entry name" value="ABC_tran"/>
    <property type="match status" value="1"/>
</dbReference>
<protein>
    <submittedName>
        <fullName evidence="9">YbbL ABC transporter ATP-binding protein</fullName>
    </submittedName>
</protein>
<accession>A0A0E3RE46</accession>
<dbReference type="AlphaFoldDB" id="A0A0E3RE46"/>